<dbReference type="AlphaFoldDB" id="A0A4U5LNC6"/>
<comment type="similarity">
    <text evidence="1">Belongs to the CCDC53 family.</text>
</comment>
<evidence type="ECO:0000313" key="3">
    <source>
        <dbReference type="EMBL" id="TKR57387.1"/>
    </source>
</evidence>
<dbReference type="Pfam" id="PF10152">
    <property type="entry name" value="CCDC53"/>
    <property type="match status" value="1"/>
</dbReference>
<dbReference type="EMBL" id="AZBU02000016">
    <property type="protein sequence ID" value="TKR57387.1"/>
    <property type="molecule type" value="Genomic_DNA"/>
</dbReference>
<evidence type="ECO:0000256" key="2">
    <source>
        <dbReference type="SAM" id="MobiDB-lite"/>
    </source>
</evidence>
<sequence length="217" mass="24295">MTDNDFNFISPDISLDKVKPLDLKRTVAFANFYLQQVAVLLNNFAVTAESKILEIDKRLEFVESELLILEEKIKSIPDLNSLNAAHTPFSHCHDQRNIIQHSVQPETELSNSVEMQETPTFVSQHLAVTPAVAPATKPFKDEGEVMKNCKDPSYIKYFKMLKMGVLEAAIKQKMIVEGIDPEILDNPDALSLKKPVHIDSEDNISSDDSSGSSYNSD</sequence>
<feature type="region of interest" description="Disordered" evidence="2">
    <location>
        <begin position="195"/>
        <end position="217"/>
    </location>
</feature>
<dbReference type="STRING" id="34508.A0A4U5LNC6"/>
<organism evidence="3 4">
    <name type="scientific">Steinernema carpocapsae</name>
    <name type="common">Entomopathogenic nematode</name>
    <dbReference type="NCBI Taxonomy" id="34508"/>
    <lineage>
        <taxon>Eukaryota</taxon>
        <taxon>Metazoa</taxon>
        <taxon>Ecdysozoa</taxon>
        <taxon>Nematoda</taxon>
        <taxon>Chromadorea</taxon>
        <taxon>Rhabditida</taxon>
        <taxon>Tylenchina</taxon>
        <taxon>Panagrolaimomorpha</taxon>
        <taxon>Strongyloidoidea</taxon>
        <taxon>Steinernematidae</taxon>
        <taxon>Steinernema</taxon>
    </lineage>
</organism>
<name>A0A4U5LNC6_STECR</name>
<dbReference type="GO" id="GO:0071203">
    <property type="term" value="C:WASH complex"/>
    <property type="evidence" value="ECO:0007669"/>
    <property type="project" value="InterPro"/>
</dbReference>
<keyword evidence="4" id="KW-1185">Reference proteome</keyword>
<feature type="compositionally biased region" description="Low complexity" evidence="2">
    <location>
        <begin position="206"/>
        <end position="217"/>
    </location>
</feature>
<protein>
    <submittedName>
        <fullName evidence="3">Uncharacterized protein</fullName>
    </submittedName>
</protein>
<reference evidence="3 4" key="1">
    <citation type="journal article" date="2015" name="Genome Biol.">
        <title>Comparative genomics of Steinernema reveals deeply conserved gene regulatory networks.</title>
        <authorList>
            <person name="Dillman A.R."/>
            <person name="Macchietto M."/>
            <person name="Porter C.F."/>
            <person name="Rogers A."/>
            <person name="Williams B."/>
            <person name="Antoshechkin I."/>
            <person name="Lee M.M."/>
            <person name="Goodwin Z."/>
            <person name="Lu X."/>
            <person name="Lewis E.E."/>
            <person name="Goodrich-Blair H."/>
            <person name="Stock S.P."/>
            <person name="Adams B.J."/>
            <person name="Sternberg P.W."/>
            <person name="Mortazavi A."/>
        </authorList>
    </citation>
    <scope>NUCLEOTIDE SEQUENCE [LARGE SCALE GENOMIC DNA]</scope>
    <source>
        <strain evidence="3 4">ALL</strain>
    </source>
</reference>
<comment type="caution">
    <text evidence="3">The sequence shown here is derived from an EMBL/GenBank/DDBJ whole genome shotgun (WGS) entry which is preliminary data.</text>
</comment>
<reference evidence="3 4" key="2">
    <citation type="journal article" date="2019" name="G3 (Bethesda)">
        <title>Hybrid Assembly of the Genome of the Entomopathogenic Nematode Steinernema carpocapsae Identifies the X-Chromosome.</title>
        <authorList>
            <person name="Serra L."/>
            <person name="Macchietto M."/>
            <person name="Macias-Munoz A."/>
            <person name="McGill C.J."/>
            <person name="Rodriguez I.M."/>
            <person name="Rodriguez B."/>
            <person name="Murad R."/>
            <person name="Mortazavi A."/>
        </authorList>
    </citation>
    <scope>NUCLEOTIDE SEQUENCE [LARGE SCALE GENOMIC DNA]</scope>
    <source>
        <strain evidence="3 4">ALL</strain>
    </source>
</reference>
<dbReference type="InterPro" id="IPR019309">
    <property type="entry name" value="WASHC3"/>
</dbReference>
<accession>A0A4U5LNC6</accession>
<evidence type="ECO:0000313" key="4">
    <source>
        <dbReference type="Proteomes" id="UP000298663"/>
    </source>
</evidence>
<dbReference type="PANTHER" id="PTHR13015:SF0">
    <property type="entry name" value="WASH COMPLEX SUBUNIT 3"/>
    <property type="match status" value="1"/>
</dbReference>
<proteinExistence type="inferred from homology"/>
<dbReference type="PANTHER" id="PTHR13015">
    <property type="entry name" value="PROTEIN AD-016-RELATED"/>
    <property type="match status" value="1"/>
</dbReference>
<gene>
    <name evidence="3" type="ORF">L596_030863</name>
</gene>
<dbReference type="Proteomes" id="UP000298663">
    <property type="component" value="Unassembled WGS sequence"/>
</dbReference>
<dbReference type="OrthoDB" id="268027at2759"/>
<evidence type="ECO:0000256" key="1">
    <source>
        <dbReference type="ARBA" id="ARBA00006290"/>
    </source>
</evidence>
<dbReference type="GO" id="GO:0006887">
    <property type="term" value="P:exocytosis"/>
    <property type="evidence" value="ECO:0007669"/>
    <property type="project" value="TreeGrafter"/>
</dbReference>
<dbReference type="GO" id="GO:0030041">
    <property type="term" value="P:actin filament polymerization"/>
    <property type="evidence" value="ECO:0007669"/>
    <property type="project" value="TreeGrafter"/>
</dbReference>